<name>A0A6C0K5F2_9ZZZZ</name>
<protein>
    <submittedName>
        <fullName evidence="1">Uncharacterized protein</fullName>
    </submittedName>
</protein>
<accession>A0A6C0K5F2</accession>
<evidence type="ECO:0000313" key="1">
    <source>
        <dbReference type="EMBL" id="QHU12381.1"/>
    </source>
</evidence>
<dbReference type="AlphaFoldDB" id="A0A6C0K5F2"/>
<proteinExistence type="predicted"/>
<dbReference type="EMBL" id="MN740799">
    <property type="protein sequence ID" value="QHU12381.1"/>
    <property type="molecule type" value="Genomic_DNA"/>
</dbReference>
<organism evidence="1">
    <name type="scientific">viral metagenome</name>
    <dbReference type="NCBI Taxonomy" id="1070528"/>
    <lineage>
        <taxon>unclassified sequences</taxon>
        <taxon>metagenomes</taxon>
        <taxon>organismal metagenomes</taxon>
    </lineage>
</organism>
<reference evidence="1" key="1">
    <citation type="journal article" date="2020" name="Nature">
        <title>Giant virus diversity and host interactions through global metagenomics.</title>
        <authorList>
            <person name="Schulz F."/>
            <person name="Roux S."/>
            <person name="Paez-Espino D."/>
            <person name="Jungbluth S."/>
            <person name="Walsh D.A."/>
            <person name="Denef V.J."/>
            <person name="McMahon K.D."/>
            <person name="Konstantinidis K.T."/>
            <person name="Eloe-Fadrosh E.A."/>
            <person name="Kyrpides N.C."/>
            <person name="Woyke T."/>
        </authorList>
    </citation>
    <scope>NUCLEOTIDE SEQUENCE</scope>
    <source>
        <strain evidence="1">GVMAG-S-1101171-110</strain>
    </source>
</reference>
<sequence length="265" mass="29590">MAPSPIIKDGFEDKVVLDTAKDVSTHPYTTEPINNMDQYELEAVFDGEGDKQLSKAQINKMTQRYPLDWSNQPPNSSKFQSGQAKYIDSYSAKSSAEELAKPYEAIGDGNLTPPDTIQMEKNEKEILQTYAPKKANDLTTYDIDDADALMRKIYKPKGLTPTVVRKEGNVFEVVSTRQIKNKIEYEDDLDYVPASSNPNPAAGEAIINVPAVATETAAGLDPFYEPTTATRSDRADYTKWTPGLERMFAPTHKITDWIGQPQQQQ</sequence>